<gene>
    <name evidence="3" type="ORF">ACFMB1_16285</name>
</gene>
<dbReference type="Pfam" id="PF00582">
    <property type="entry name" value="Usp"/>
    <property type="match status" value="1"/>
</dbReference>
<dbReference type="InterPro" id="IPR014729">
    <property type="entry name" value="Rossmann-like_a/b/a_fold"/>
</dbReference>
<dbReference type="InterPro" id="IPR006015">
    <property type="entry name" value="Universal_stress_UspA"/>
</dbReference>
<dbReference type="SUPFAM" id="SSF52402">
    <property type="entry name" value="Adenine nucleotide alpha hydrolases-like"/>
    <property type="match status" value="1"/>
</dbReference>
<organism evidence="3 4">
    <name type="scientific">Hyphococcus aureus</name>
    <dbReference type="NCBI Taxonomy" id="2666033"/>
    <lineage>
        <taxon>Bacteria</taxon>
        <taxon>Pseudomonadati</taxon>
        <taxon>Pseudomonadota</taxon>
        <taxon>Alphaproteobacteria</taxon>
        <taxon>Parvularculales</taxon>
        <taxon>Parvularculaceae</taxon>
        <taxon>Hyphococcus</taxon>
    </lineage>
</organism>
<dbReference type="Gene3D" id="3.40.50.620">
    <property type="entry name" value="HUPs"/>
    <property type="match status" value="1"/>
</dbReference>
<accession>A0ABW1KYF3</accession>
<dbReference type="RefSeq" id="WP_379881641.1">
    <property type="nucleotide sequence ID" value="NZ_JBHPON010000002.1"/>
</dbReference>
<sequence>MQFKSIIAAIDIDDDLAEGVIRAADSLAQKDGAKLEVVSVWPMLAAAGAGFSAELGGGSAVVNETLMEQHRQGRKESVHLLEAMVSRLASGATPVMLDGEAADEVADYAKKQNADLIVTGSHQRNFWGSLFQGSASMELVREAPCAVFLVTKAFAETLTD</sequence>
<dbReference type="EMBL" id="JBHPON010000002">
    <property type="protein sequence ID" value="MFC6037115.1"/>
    <property type="molecule type" value="Genomic_DNA"/>
</dbReference>
<dbReference type="PANTHER" id="PTHR46268:SF6">
    <property type="entry name" value="UNIVERSAL STRESS PROTEIN UP12"/>
    <property type="match status" value="1"/>
</dbReference>
<dbReference type="CDD" id="cd00293">
    <property type="entry name" value="USP-like"/>
    <property type="match status" value="1"/>
</dbReference>
<proteinExistence type="inferred from homology"/>
<protein>
    <submittedName>
        <fullName evidence="3">Universal stress protein</fullName>
    </submittedName>
</protein>
<evidence type="ECO:0000313" key="3">
    <source>
        <dbReference type="EMBL" id="MFC6037115.1"/>
    </source>
</evidence>
<feature type="domain" description="UspA" evidence="2">
    <location>
        <begin position="3"/>
        <end position="150"/>
    </location>
</feature>
<dbReference type="PRINTS" id="PR01438">
    <property type="entry name" value="UNVRSLSTRESS"/>
</dbReference>
<evidence type="ECO:0000313" key="4">
    <source>
        <dbReference type="Proteomes" id="UP001596116"/>
    </source>
</evidence>
<comment type="similarity">
    <text evidence="1">Belongs to the universal stress protein A family.</text>
</comment>
<keyword evidence="4" id="KW-1185">Reference proteome</keyword>
<dbReference type="InterPro" id="IPR006016">
    <property type="entry name" value="UspA"/>
</dbReference>
<comment type="caution">
    <text evidence="3">The sequence shown here is derived from an EMBL/GenBank/DDBJ whole genome shotgun (WGS) entry which is preliminary data.</text>
</comment>
<name>A0ABW1KYF3_9PROT</name>
<dbReference type="Proteomes" id="UP001596116">
    <property type="component" value="Unassembled WGS sequence"/>
</dbReference>
<evidence type="ECO:0000256" key="1">
    <source>
        <dbReference type="ARBA" id="ARBA00008791"/>
    </source>
</evidence>
<reference evidence="3 4" key="1">
    <citation type="submission" date="2024-09" db="EMBL/GenBank/DDBJ databases">
        <authorList>
            <person name="Zhang Z.-H."/>
        </authorList>
    </citation>
    <scope>NUCLEOTIDE SEQUENCE [LARGE SCALE GENOMIC DNA]</scope>
    <source>
        <strain evidence="3 4">HHTR114</strain>
    </source>
</reference>
<evidence type="ECO:0000259" key="2">
    <source>
        <dbReference type="Pfam" id="PF00582"/>
    </source>
</evidence>
<dbReference type="PANTHER" id="PTHR46268">
    <property type="entry name" value="STRESS RESPONSE PROTEIN NHAX"/>
    <property type="match status" value="1"/>
</dbReference>